<evidence type="ECO:0000256" key="2">
    <source>
        <dbReference type="ARBA" id="ARBA00022679"/>
    </source>
</evidence>
<evidence type="ECO:0000256" key="8">
    <source>
        <dbReference type="ARBA" id="ARBA00048679"/>
    </source>
</evidence>
<comment type="catalytic activity">
    <reaction evidence="8">
        <text>L-seryl-[protein] + ATP = O-phospho-L-seryl-[protein] + ADP + H(+)</text>
        <dbReference type="Rhea" id="RHEA:17989"/>
        <dbReference type="Rhea" id="RHEA-COMP:9863"/>
        <dbReference type="Rhea" id="RHEA-COMP:11604"/>
        <dbReference type="ChEBI" id="CHEBI:15378"/>
        <dbReference type="ChEBI" id="CHEBI:29999"/>
        <dbReference type="ChEBI" id="CHEBI:30616"/>
        <dbReference type="ChEBI" id="CHEBI:83421"/>
        <dbReference type="ChEBI" id="CHEBI:456216"/>
        <dbReference type="EC" id="2.7.11.1"/>
    </reaction>
</comment>
<evidence type="ECO:0000256" key="6">
    <source>
        <dbReference type="ARBA" id="ARBA00022840"/>
    </source>
</evidence>
<keyword evidence="3" id="KW-0677">Repeat</keyword>
<feature type="domain" description="Protein kinase" evidence="10">
    <location>
        <begin position="1688"/>
        <end position="1959"/>
    </location>
</feature>
<dbReference type="InterPro" id="IPR001611">
    <property type="entry name" value="Leu-rich_rpt"/>
</dbReference>
<sequence length="1962" mass="226764">MEKDSTKHRKKNNNVLSSQEIKSKGKKNEIPLSFTQPNTPKGTSTFYSSYSEDKYDSPRITESSLNPKTFKGIPNIVDNSIKYLRDTLILNTLYQRSIDQWDNEDIYSLNFVQNIPALKQLLSTSNNPKTILQFNYQNFINNKLSIFESQRVIHYISQLRMIPNIFKHLTSLTYFDTADIKYVFNLLHRYKNGNSINLYQEANPFIVIILLKYFFLSLPQSFFCDKLIIELLSLINSSSSIGSEISSTSNRGIQCYSCSSEHTKSSDETTNSYDATGPNALPTKKGYKEKEIKMVLKQYLDIEEQLIFQEIIELIIDIKEVYGNEEGNYCAKFFFDCFSPEYSFEEPIYSLIPSLYTKHKYEPLFLFDSEDSYIGEITKCIFDNVRCPLSVLNEPLTCQEVTIPGKLAITNYRIIFIPSVNLDVQRKAILGRFSQCPLNNIIEKKMIEVEGHSIEYAMRIITTNYSILTFFSYDNIFKIIGKVIDEVINEGIHCIFVNSNLKYPVNNTTDWKNRIKRYHWETFKINENNDKLPINAPLIETNIKCSEKNREVYICYHIINTGANLYRLTIPFIKNLKNEITIDIINDEKIKCVEVNISDLETFDKTFNDILNNLSNNKDSLNYRIFIEKIGKVNTFVTHFLLICEEIISLLNRSKGVLLIPKNLKENEVGLFSGFIEIILDPYFRTFNGFIEMIHCEFSSLHFDFEIQRNSFCFFFVCLFLLYKTYPTQFEFNESLLHFIFYHYNSRVFKDFNQNDMSSLQSYIQSHLNDFKNEFYESTLEVIPLQCIKVHFCNEIFCQVQTYNPQTVAKLLQNCRTGDLNLQEMNLFFFPIHPSFPVLNGITKLDLSNNKINDFPTEIGKLTGLIELNLSQNKLIILNDIVSKLTLLTLLNVANNNLSSIPKSITTLNIINLDISNNDLQRLSSVSFPSSIQRLSLRSNFFSSSISNLQLTYLDISETHGLEQGDFALSLPKSLVELVLNKCFIEHLPLSISKLTNLERLDLSMNEISNLHPSFFTMTQLKQLNLKKNPIPQISIMFTRLVCLTNLLIDDIVSIPSVMKDMFPNRVIKEKLIKKVNDEEFQVFLTGDISKSEILSLLAKKSGKEIDGRSFLLEKNIIVSDIPCEVIEENPFLILKNSVFVICKRVTKAKTNAVPFSRLLSFFSFIRLKQPIICVSVRVNEETLLKQDDSIQENLKTTYPELKVSFTYFDINGKDKQIKDFLKVIKNATEQCKINISPLTNKVIDELKYIDTIPGILEMDYLKMLMESLFINNSQCKSIIDTLQSLNQIFLYPETYSTKLSNYTIHILNKRPHKNHFILLSYQLPEIIYQVLSKNETSIGIQLPDFFLNAELPHLTLEQQEYILILLEYFQIIFVLRKSFFERIGLADEYEQLNRCVNNPNLMTKYTSQSMSKSTNETILSQSTRLPFNNSTNSLTTIPLKKSSSFKKHGRTPRLQLPIESLSPTSGSPFSRSPRGSRIEVTDKKQTLPKVMILNYYGLSPNMEDKLWEECKKDEVEIGRCYRYNCLPIQFCMMLYSLLSVKYAVIRGWRGGILCNIAIEESHYQLLVEWDLDKLRISFRLKIIVSGVNSFLRTKDIWQEIKILLDITMKYFPQIVSTCDVLCPHCLTKLVSVDNCYCISMDEIDETLHCGLFADTFGDHCIAFALNCWDVLVNILEMKKEPIKKEDIEILSTITHGSSSQINLCKVKGFNENVVVKEMEIDLTGMLMNGDDYVSYYIDRVEDFLRECEFLTFPESPYIAKIYGYCLNPLSIVMEYFNGGSLFQYISKNHNIPWKERIQIAISIAKGMTVFTSQKCPVVHRDLKSPNVILKINKEGKITQVAITDFGQSIPTFAENFKSCHCVECLYWLAPEVIETSTFELESDVYSYGMILWELSTLSAPFPQFHFMEEVRSFILSGNLLEIPPSPYPEFDSIIADCWKVAKARPSFAALVVKLTKIYKQM</sequence>
<dbReference type="Pfam" id="PF06602">
    <property type="entry name" value="Myotub-related"/>
    <property type="match status" value="1"/>
</dbReference>
<keyword evidence="6" id="KW-0067">ATP-binding</keyword>
<feature type="region of interest" description="Disordered" evidence="9">
    <location>
        <begin position="1"/>
        <end position="47"/>
    </location>
</feature>
<dbReference type="Pfam" id="PF13855">
    <property type="entry name" value="LRR_8"/>
    <property type="match status" value="1"/>
</dbReference>
<organism evidence="12 13">
    <name type="scientific">Entamoeba histolytica KU27</name>
    <dbReference type="NCBI Taxonomy" id="885311"/>
    <lineage>
        <taxon>Eukaryota</taxon>
        <taxon>Amoebozoa</taxon>
        <taxon>Evosea</taxon>
        <taxon>Archamoebae</taxon>
        <taxon>Mastigamoebida</taxon>
        <taxon>Entamoebidae</taxon>
        <taxon>Entamoeba</taxon>
    </lineage>
</organism>
<keyword evidence="1" id="KW-0433">Leucine-rich repeat</keyword>
<dbReference type="InterPro" id="IPR003591">
    <property type="entry name" value="Leu-rich_rpt_typical-subtyp"/>
</dbReference>
<dbReference type="InterPro" id="IPR008271">
    <property type="entry name" value="Ser/Thr_kinase_AS"/>
</dbReference>
<evidence type="ECO:0000259" key="11">
    <source>
        <dbReference type="PROSITE" id="PS51339"/>
    </source>
</evidence>
<dbReference type="EMBL" id="KB443932">
    <property type="protein sequence ID" value="EMD49005.1"/>
    <property type="molecule type" value="Genomic_DNA"/>
</dbReference>
<gene>
    <name evidence="12" type="ORF">EHI5A_047650</name>
</gene>
<feature type="compositionally biased region" description="Basic residues" evidence="9">
    <location>
        <begin position="1"/>
        <end position="12"/>
    </location>
</feature>
<dbReference type="InterPro" id="IPR001245">
    <property type="entry name" value="Ser-Thr/Tyr_kinase_cat_dom"/>
</dbReference>
<evidence type="ECO:0000256" key="3">
    <source>
        <dbReference type="ARBA" id="ARBA00022737"/>
    </source>
</evidence>
<dbReference type="GO" id="GO:0005524">
    <property type="term" value="F:ATP binding"/>
    <property type="evidence" value="ECO:0007669"/>
    <property type="project" value="UniProtKB-KW"/>
</dbReference>
<dbReference type="SUPFAM" id="SSF56112">
    <property type="entry name" value="Protein kinase-like (PK-like)"/>
    <property type="match status" value="1"/>
</dbReference>
<feature type="domain" description="Myotubularin phosphatase" evidence="11">
    <location>
        <begin position="678"/>
        <end position="829"/>
    </location>
</feature>
<dbReference type="Pfam" id="PF07714">
    <property type="entry name" value="PK_Tyr_Ser-Thr"/>
    <property type="match status" value="1"/>
</dbReference>
<dbReference type="Proteomes" id="UP000011755">
    <property type="component" value="Unassembled WGS sequence"/>
</dbReference>
<evidence type="ECO:0000256" key="7">
    <source>
        <dbReference type="ARBA" id="ARBA00047899"/>
    </source>
</evidence>
<dbReference type="PANTHER" id="PTHR44329">
    <property type="entry name" value="SERINE/THREONINE-PROTEIN KINASE TNNI3K-RELATED"/>
    <property type="match status" value="1"/>
</dbReference>
<dbReference type="OrthoDB" id="346907at2759"/>
<evidence type="ECO:0000259" key="10">
    <source>
        <dbReference type="PROSITE" id="PS50011"/>
    </source>
</evidence>
<evidence type="ECO:0000256" key="1">
    <source>
        <dbReference type="ARBA" id="ARBA00022614"/>
    </source>
</evidence>
<dbReference type="GO" id="GO:0004674">
    <property type="term" value="F:protein serine/threonine kinase activity"/>
    <property type="evidence" value="ECO:0007669"/>
    <property type="project" value="UniProtKB-KW"/>
</dbReference>
<proteinExistence type="predicted"/>
<dbReference type="InterPro" id="IPR032675">
    <property type="entry name" value="LRR_dom_sf"/>
</dbReference>
<feature type="compositionally biased region" description="Polar residues" evidence="9">
    <location>
        <begin position="33"/>
        <end position="47"/>
    </location>
</feature>
<keyword evidence="2" id="KW-0808">Transferase</keyword>
<dbReference type="PROSITE" id="PS51450">
    <property type="entry name" value="LRR"/>
    <property type="match status" value="1"/>
</dbReference>
<dbReference type="SUPFAM" id="SSF52799">
    <property type="entry name" value="(Phosphotyrosine protein) phosphatases II"/>
    <property type="match status" value="1"/>
</dbReference>
<dbReference type="InterPro" id="IPR051681">
    <property type="entry name" value="Ser/Thr_Kinases-Pseudokinases"/>
</dbReference>
<dbReference type="SMART" id="SM00220">
    <property type="entry name" value="S_TKc"/>
    <property type="match status" value="1"/>
</dbReference>
<keyword evidence="4" id="KW-0547">Nucleotide-binding</keyword>
<dbReference type="InterPro" id="IPR011009">
    <property type="entry name" value="Kinase-like_dom_sf"/>
</dbReference>
<dbReference type="VEuPathDB" id="AmoebaDB:EHI5A_047650"/>
<protein>
    <submittedName>
        <fullName evidence="12">Serine/threonine protein kinase, putative</fullName>
    </submittedName>
</protein>
<dbReference type="Gene3D" id="3.80.10.10">
    <property type="entry name" value="Ribonuclease Inhibitor"/>
    <property type="match status" value="1"/>
</dbReference>
<evidence type="ECO:0000313" key="13">
    <source>
        <dbReference type="Proteomes" id="UP000011755"/>
    </source>
</evidence>
<evidence type="ECO:0000256" key="9">
    <source>
        <dbReference type="SAM" id="MobiDB-lite"/>
    </source>
</evidence>
<evidence type="ECO:0000256" key="5">
    <source>
        <dbReference type="ARBA" id="ARBA00022777"/>
    </source>
</evidence>
<dbReference type="SUPFAM" id="SSF52058">
    <property type="entry name" value="L domain-like"/>
    <property type="match status" value="1"/>
</dbReference>
<accession>M2RWP0</accession>
<dbReference type="PROSITE" id="PS00108">
    <property type="entry name" value="PROTEIN_KINASE_ST"/>
    <property type="match status" value="1"/>
</dbReference>
<name>M2RWP0_ENTHI</name>
<keyword evidence="5 12" id="KW-0418">Kinase</keyword>
<evidence type="ECO:0000256" key="4">
    <source>
        <dbReference type="ARBA" id="ARBA00022741"/>
    </source>
</evidence>
<dbReference type="PROSITE" id="PS51339">
    <property type="entry name" value="PPASE_MYOTUBULARIN"/>
    <property type="match status" value="1"/>
</dbReference>
<reference evidence="12 13" key="1">
    <citation type="submission" date="2013-02" db="EMBL/GenBank/DDBJ databases">
        <authorList>
            <person name="Hannick L."/>
            <person name="Zafar N."/>
            <person name="Lorenzi H."/>
            <person name="Ali I.A."/>
            <person name="Petri W.P."/>
            <person name="Caler E."/>
        </authorList>
    </citation>
    <scope>NUCLEOTIDE SEQUENCE [LARGE SCALE GENOMIC DNA]</scope>
    <source>
        <strain evidence="12 13">KU27</strain>
    </source>
</reference>
<evidence type="ECO:0000313" key="12">
    <source>
        <dbReference type="EMBL" id="EMD49005.1"/>
    </source>
</evidence>
<dbReference type="PROSITE" id="PS50011">
    <property type="entry name" value="PROTEIN_KINASE_DOM"/>
    <property type="match status" value="1"/>
</dbReference>
<dbReference type="InterPro" id="IPR029021">
    <property type="entry name" value="Prot-tyrosine_phosphatase-like"/>
</dbReference>
<dbReference type="InterPro" id="IPR000719">
    <property type="entry name" value="Prot_kinase_dom"/>
</dbReference>
<keyword evidence="12" id="KW-0723">Serine/threonine-protein kinase</keyword>
<comment type="catalytic activity">
    <reaction evidence="7">
        <text>L-threonyl-[protein] + ATP = O-phospho-L-threonyl-[protein] + ADP + H(+)</text>
        <dbReference type="Rhea" id="RHEA:46608"/>
        <dbReference type="Rhea" id="RHEA-COMP:11060"/>
        <dbReference type="Rhea" id="RHEA-COMP:11605"/>
        <dbReference type="ChEBI" id="CHEBI:15378"/>
        <dbReference type="ChEBI" id="CHEBI:30013"/>
        <dbReference type="ChEBI" id="CHEBI:30616"/>
        <dbReference type="ChEBI" id="CHEBI:61977"/>
        <dbReference type="ChEBI" id="CHEBI:456216"/>
        <dbReference type="EC" id="2.7.11.1"/>
    </reaction>
</comment>
<dbReference type="PANTHER" id="PTHR44329:SF288">
    <property type="entry name" value="MITOGEN-ACTIVATED PROTEIN KINASE KINASE KINASE 20"/>
    <property type="match status" value="1"/>
</dbReference>
<dbReference type="SMART" id="SM00369">
    <property type="entry name" value="LRR_TYP"/>
    <property type="match status" value="3"/>
</dbReference>
<dbReference type="Gene3D" id="1.10.510.10">
    <property type="entry name" value="Transferase(Phosphotransferase) domain 1"/>
    <property type="match status" value="1"/>
</dbReference>
<dbReference type="InterPro" id="IPR010569">
    <property type="entry name" value="Myotubularin-like_Pase_dom"/>
</dbReference>